<feature type="compositionally biased region" description="Basic residues" evidence="13">
    <location>
        <begin position="823"/>
        <end position="842"/>
    </location>
</feature>
<comment type="subcellular location">
    <subcellularLocation>
        <location evidence="1 11">Nucleus</location>
    </subcellularLocation>
</comment>
<dbReference type="CDD" id="cd02440">
    <property type="entry name" value="AdoMet_MTases"/>
    <property type="match status" value="1"/>
</dbReference>
<evidence type="ECO:0000256" key="10">
    <source>
        <dbReference type="ARBA" id="ARBA00047770"/>
    </source>
</evidence>
<keyword evidence="6 11" id="KW-0949">S-adenosyl-L-methionine</keyword>
<gene>
    <name evidence="15" type="ORF">LOD99_16188</name>
</gene>
<feature type="region of interest" description="Disordered" evidence="13">
    <location>
        <begin position="819"/>
        <end position="891"/>
    </location>
</feature>
<dbReference type="InterPro" id="IPR030445">
    <property type="entry name" value="H3-K79_meTrfase"/>
</dbReference>
<dbReference type="Proteomes" id="UP001165289">
    <property type="component" value="Unassembled WGS sequence"/>
</dbReference>
<dbReference type="EMBL" id="JAKMXF010000133">
    <property type="protein sequence ID" value="KAI6656886.1"/>
    <property type="molecule type" value="Genomic_DNA"/>
</dbReference>
<feature type="compositionally biased region" description="Basic and acidic residues" evidence="13">
    <location>
        <begin position="869"/>
        <end position="879"/>
    </location>
</feature>
<evidence type="ECO:0000313" key="16">
    <source>
        <dbReference type="Proteomes" id="UP001165289"/>
    </source>
</evidence>
<dbReference type="PROSITE" id="PS51569">
    <property type="entry name" value="DOT1"/>
    <property type="match status" value="1"/>
</dbReference>
<feature type="compositionally biased region" description="Basic and acidic residues" evidence="13">
    <location>
        <begin position="330"/>
        <end position="339"/>
    </location>
</feature>
<feature type="compositionally biased region" description="Basic residues" evidence="13">
    <location>
        <begin position="575"/>
        <end position="587"/>
    </location>
</feature>
<dbReference type="InterPro" id="IPR025789">
    <property type="entry name" value="DOT1_dom"/>
</dbReference>
<dbReference type="Gene3D" id="1.10.260.60">
    <property type="match status" value="1"/>
</dbReference>
<feature type="domain" description="DOT1" evidence="14">
    <location>
        <begin position="20"/>
        <end position="332"/>
    </location>
</feature>
<comment type="similarity">
    <text evidence="11">Belongs to the class I-like SAM-binding methyltransferase superfamily. DOT1 family.</text>
</comment>
<proteinExistence type="inferred from homology"/>
<dbReference type="FunFam" id="3.40.50.150:FF:000033">
    <property type="entry name" value="Histone-lysine N-methyltransferase, H3 lysine-79 specific"/>
    <property type="match status" value="1"/>
</dbReference>
<dbReference type="InterPro" id="IPR029063">
    <property type="entry name" value="SAM-dependent_MTases_sf"/>
</dbReference>
<dbReference type="PANTHER" id="PTHR21451:SF0">
    <property type="entry name" value="HISTONE-LYSINE N-METHYLTRANSFERASE, H3 LYSINE-79 SPECIFIC"/>
    <property type="match status" value="1"/>
</dbReference>
<evidence type="ECO:0000256" key="7">
    <source>
        <dbReference type="ARBA" id="ARBA00022853"/>
    </source>
</evidence>
<dbReference type="GO" id="GO:0005634">
    <property type="term" value="C:nucleus"/>
    <property type="evidence" value="ECO:0007669"/>
    <property type="project" value="UniProtKB-SubCell"/>
</dbReference>
<evidence type="ECO:0000256" key="4">
    <source>
        <dbReference type="ARBA" id="ARBA00022603"/>
    </source>
</evidence>
<evidence type="ECO:0000256" key="3">
    <source>
        <dbReference type="ARBA" id="ARBA00020987"/>
    </source>
</evidence>
<feature type="coiled-coil region" evidence="12">
    <location>
        <begin position="484"/>
        <end position="525"/>
    </location>
</feature>
<dbReference type="Gene3D" id="3.40.50.150">
    <property type="entry name" value="Vaccinia Virus protein VP39"/>
    <property type="match status" value="1"/>
</dbReference>
<dbReference type="EC" id="2.1.1.360" evidence="2 11"/>
<feature type="compositionally biased region" description="Polar residues" evidence="13">
    <location>
        <begin position="365"/>
        <end position="378"/>
    </location>
</feature>
<dbReference type="GO" id="GO:0000077">
    <property type="term" value="P:DNA damage checkpoint signaling"/>
    <property type="evidence" value="ECO:0007669"/>
    <property type="project" value="TreeGrafter"/>
</dbReference>
<evidence type="ECO:0000256" key="9">
    <source>
        <dbReference type="ARBA" id="ARBA00029821"/>
    </source>
</evidence>
<feature type="compositionally biased region" description="Basic residues" evidence="13">
    <location>
        <begin position="347"/>
        <end position="364"/>
    </location>
</feature>
<reference evidence="15 16" key="1">
    <citation type="journal article" date="2023" name="BMC Biol.">
        <title>The compact genome of the sponge Oopsacas minuta (Hexactinellida) is lacking key metazoan core genes.</title>
        <authorList>
            <person name="Santini S."/>
            <person name="Schenkelaars Q."/>
            <person name="Jourda C."/>
            <person name="Duchesne M."/>
            <person name="Belahbib H."/>
            <person name="Rocher C."/>
            <person name="Selva M."/>
            <person name="Riesgo A."/>
            <person name="Vervoort M."/>
            <person name="Leys S.P."/>
            <person name="Kodjabachian L."/>
            <person name="Le Bivic A."/>
            <person name="Borchiellini C."/>
            <person name="Claverie J.M."/>
            <person name="Renard E."/>
        </authorList>
    </citation>
    <scope>NUCLEOTIDE SEQUENCE [LARGE SCALE GENOMIC DNA]</scope>
    <source>
        <strain evidence="15">SPO-2</strain>
    </source>
</reference>
<name>A0AAV7K6J6_9METZ</name>
<keyword evidence="5 11" id="KW-0808">Transferase</keyword>
<dbReference type="GO" id="GO:0140956">
    <property type="term" value="F:histone H3K79 trimethyltransferase activity"/>
    <property type="evidence" value="ECO:0007669"/>
    <property type="project" value="UniProtKB-EC"/>
</dbReference>
<feature type="compositionally biased region" description="Pro residues" evidence="13">
    <location>
        <begin position="559"/>
        <end position="574"/>
    </location>
</feature>
<dbReference type="AlphaFoldDB" id="A0AAV7K6J6"/>
<feature type="region of interest" description="Disordered" evidence="13">
    <location>
        <begin position="559"/>
        <end position="614"/>
    </location>
</feature>
<feature type="compositionally biased region" description="Low complexity" evidence="13">
    <location>
        <begin position="698"/>
        <end position="712"/>
    </location>
</feature>
<keyword evidence="12" id="KW-0175">Coiled coil</keyword>
<evidence type="ECO:0000259" key="14">
    <source>
        <dbReference type="PROSITE" id="PS51569"/>
    </source>
</evidence>
<accession>A0AAV7K6J6</accession>
<evidence type="ECO:0000256" key="5">
    <source>
        <dbReference type="ARBA" id="ARBA00022679"/>
    </source>
</evidence>
<evidence type="ECO:0000256" key="2">
    <source>
        <dbReference type="ARBA" id="ARBA00012190"/>
    </source>
</evidence>
<keyword evidence="7 11" id="KW-0156">Chromatin regulator</keyword>
<comment type="miscellaneous">
    <text evidence="11">In contrast to other lysine histone methyltransferases, it does not contain a SET domain, suggesting the existence of another mechanism for methylation of lysine residues of histones.</text>
</comment>
<sequence>MPETKKKDKSLKLNSPVGLTPVIYRWPLQSQEGYDEAHELIESMRWVCHDFPDLRVAVENYILDRIDLSDYDRMSLMCDRFNRAADNIRRLGSGIEPPKCIGAPPSRDLLKHIMVQVYNRSIPDPDKLNSYQPFSPQVYGESSYDLVADVISELKITEDDIFLDLGSGVGNVVLQVAAAANCTCYGIEKNEIPADYAKEMEEEFLQWMDWYGKSFGDFELLHGDFLDADNYSYIKKSTIIFVNNFAFGPRLNHKLKEIFSGLSDGTRIVTSLELAPLNFHITPRTLSDLGSILRVSKLSATEGNVSWTDKPVSYYLHVIDRTKLEKYFQQQKRKEERESSMVPEGRAKRKRRKQSKKSGRKRRVTTSSEDSISLTPTDPSDFYMSSEDNEEGQMEMRASLDILVERYRQQVTEFLDKMQTQEFKDQIIEQIQFERDRKLFYTEKIAELEQKIREILNDGANSIRKVMTEFGIDNQTPTGLTNGARAMLVQNRQLKEETRVLEERVTKLEEEHKELLRDCKESMGEEVFEPVANRLDLYLQCHDPKLIDWSSPLTHIPPPLSSPCIKPPSHPLTPPRRRMRDPKKRTCLIKQKDKLELSSPSSTIPANSPPSVTPLESAVEAMDTTATPQTTTSIAILSKQTQEEIEIQSKPLIQLKPQRELSAITISSSPSPPHEPSFSIKSITRPSRDKPENTTLIPSPSSSLVPPVSKELPAPPEIAPPTRQQPLLAPRTPAYLPFFPYLQNNPLYSQFLDKQAGLPYPFYPIALSQQQIMNMYYSSQLSPDKIAPPVPGGTAPEPLPHMPITNFPLPALSPELLNARGSSRSKQKRTDKSKRKHPRAPVHVRTGDIANSTSLDNISITETVSTSKYKPENQTEKGNDTPIYTPASFNS</sequence>
<dbReference type="GO" id="GO:0006281">
    <property type="term" value="P:DNA repair"/>
    <property type="evidence" value="ECO:0007669"/>
    <property type="project" value="TreeGrafter"/>
</dbReference>
<dbReference type="PANTHER" id="PTHR21451">
    <property type="entry name" value="HISTONE H3 METHYLTRANSFERASE"/>
    <property type="match status" value="1"/>
</dbReference>
<keyword evidence="4 11" id="KW-0489">Methyltransferase</keyword>
<evidence type="ECO:0000256" key="11">
    <source>
        <dbReference type="RuleBase" id="RU271113"/>
    </source>
</evidence>
<evidence type="ECO:0000256" key="13">
    <source>
        <dbReference type="SAM" id="MobiDB-lite"/>
    </source>
</evidence>
<keyword evidence="16" id="KW-1185">Reference proteome</keyword>
<dbReference type="GO" id="GO:0032259">
    <property type="term" value="P:methylation"/>
    <property type="evidence" value="ECO:0007669"/>
    <property type="project" value="UniProtKB-KW"/>
</dbReference>
<keyword evidence="8 11" id="KW-0539">Nucleus</keyword>
<feature type="compositionally biased region" description="Polar residues" evidence="13">
    <location>
        <begin position="849"/>
        <end position="868"/>
    </location>
</feature>
<evidence type="ECO:0000256" key="12">
    <source>
        <dbReference type="SAM" id="Coils"/>
    </source>
</evidence>
<protein>
    <recommendedName>
        <fullName evidence="3 11">Histone-lysine N-methyltransferase, H3 lysine-79 specific</fullName>
        <ecNumber evidence="2 11">2.1.1.360</ecNumber>
    </recommendedName>
    <alternativeName>
        <fullName evidence="9 11">Histone H3-K79 methyltransferase</fullName>
    </alternativeName>
</protein>
<comment type="function">
    <text evidence="11">Histone methyltransferase that specifically trimethylates histone H3 to form H3K79me3. This methylation is required for telomere silencing and for the pachytene checkpoint during the meiotic cell cycle by allowing the recruitment of RAD9 to double strand breaks. Nucleosomes are preferred as substrate compared to free histone.</text>
</comment>
<evidence type="ECO:0000256" key="1">
    <source>
        <dbReference type="ARBA" id="ARBA00004123"/>
    </source>
</evidence>
<comment type="catalytic activity">
    <reaction evidence="10 11">
        <text>L-lysyl(79)-[histone H3] + 3 S-adenosyl-L-methionine = N(6),N(6),N(6)-trimethyl-L-lysyl(79)-[histone H3] + 3 S-adenosyl-L-homocysteine + 3 H(+)</text>
        <dbReference type="Rhea" id="RHEA:60328"/>
        <dbReference type="Rhea" id="RHEA-COMP:15549"/>
        <dbReference type="Rhea" id="RHEA-COMP:15552"/>
        <dbReference type="ChEBI" id="CHEBI:15378"/>
        <dbReference type="ChEBI" id="CHEBI:29969"/>
        <dbReference type="ChEBI" id="CHEBI:57856"/>
        <dbReference type="ChEBI" id="CHEBI:59789"/>
        <dbReference type="ChEBI" id="CHEBI:61961"/>
        <dbReference type="EC" id="2.1.1.360"/>
    </reaction>
</comment>
<comment type="caution">
    <text evidence="15">The sequence shown here is derived from an EMBL/GenBank/DDBJ whole genome shotgun (WGS) entry which is preliminary data.</text>
</comment>
<evidence type="ECO:0000256" key="6">
    <source>
        <dbReference type="ARBA" id="ARBA00022691"/>
    </source>
</evidence>
<feature type="region of interest" description="Disordered" evidence="13">
    <location>
        <begin position="330"/>
        <end position="391"/>
    </location>
</feature>
<organism evidence="15 16">
    <name type="scientific">Oopsacas minuta</name>
    <dbReference type="NCBI Taxonomy" id="111878"/>
    <lineage>
        <taxon>Eukaryota</taxon>
        <taxon>Metazoa</taxon>
        <taxon>Porifera</taxon>
        <taxon>Hexactinellida</taxon>
        <taxon>Hexasterophora</taxon>
        <taxon>Lyssacinosida</taxon>
        <taxon>Leucopsacidae</taxon>
        <taxon>Oopsacas</taxon>
    </lineage>
</organism>
<dbReference type="SUPFAM" id="SSF53335">
    <property type="entry name" value="S-adenosyl-L-methionine-dependent methyltransferases"/>
    <property type="match status" value="1"/>
</dbReference>
<evidence type="ECO:0000313" key="15">
    <source>
        <dbReference type="EMBL" id="KAI6656886.1"/>
    </source>
</evidence>
<evidence type="ECO:0000256" key="8">
    <source>
        <dbReference type="ARBA" id="ARBA00023242"/>
    </source>
</evidence>
<feature type="coiled-coil region" evidence="12">
    <location>
        <begin position="431"/>
        <end position="458"/>
    </location>
</feature>
<dbReference type="Pfam" id="PF08123">
    <property type="entry name" value="DOT1"/>
    <property type="match status" value="1"/>
</dbReference>
<feature type="region of interest" description="Disordered" evidence="13">
    <location>
        <begin position="665"/>
        <end position="725"/>
    </location>
</feature>